<dbReference type="SUPFAM" id="SSF46689">
    <property type="entry name" value="Homeodomain-like"/>
    <property type="match status" value="1"/>
</dbReference>
<dbReference type="Proteomes" id="UP000198964">
    <property type="component" value="Unassembled WGS sequence"/>
</dbReference>
<feature type="transmembrane region" description="Helical" evidence="4">
    <location>
        <begin position="6"/>
        <end position="23"/>
    </location>
</feature>
<dbReference type="InterPro" id="IPR018060">
    <property type="entry name" value="HTH_AraC"/>
</dbReference>
<feature type="transmembrane region" description="Helical" evidence="4">
    <location>
        <begin position="210"/>
        <end position="231"/>
    </location>
</feature>
<protein>
    <submittedName>
        <fullName evidence="6">AraC-type DNA-binding protein</fullName>
    </submittedName>
</protein>
<dbReference type="GO" id="GO:0003700">
    <property type="term" value="F:DNA-binding transcription factor activity"/>
    <property type="evidence" value="ECO:0007669"/>
    <property type="project" value="InterPro"/>
</dbReference>
<dbReference type="InterPro" id="IPR020449">
    <property type="entry name" value="Tscrpt_reg_AraC-type_HTH"/>
</dbReference>
<keyword evidence="2 6" id="KW-0238">DNA-binding</keyword>
<evidence type="ECO:0000256" key="3">
    <source>
        <dbReference type="ARBA" id="ARBA00023163"/>
    </source>
</evidence>
<feature type="transmembrane region" description="Helical" evidence="4">
    <location>
        <begin position="183"/>
        <end position="204"/>
    </location>
</feature>
<dbReference type="InterPro" id="IPR009057">
    <property type="entry name" value="Homeodomain-like_sf"/>
</dbReference>
<dbReference type="EMBL" id="FONW01000002">
    <property type="protein sequence ID" value="SFF11436.1"/>
    <property type="molecule type" value="Genomic_DNA"/>
</dbReference>
<dbReference type="Gene3D" id="1.10.10.60">
    <property type="entry name" value="Homeodomain-like"/>
    <property type="match status" value="2"/>
</dbReference>
<sequence>MQILVLLNFAAALQGFFLTYLIAQNKPRDNRSWVLGLLTFVLSLSLLGGVYGLSGYYKVFPHFTNVADPLFLLYGPLLFVYIYVLTHNHLPKYYFLHALPFVIYVLAFIPLYLKSGEEKIQFVEAIFLNDHVPLKALLMQVGRVIHILIYIVVSLFFVRMYQQKIKDNFSDIEKISLEQAKRLLYLFLLMLLGALVAFVLGYFLSYSFSISNNIIGLFVGVLIYALAYSTWNKQHVHLGKANEKPSAPDLSEVKMTLAEEFDKQKGRRVFVLSEEQFHDFSKRLEQAVEQEKLFTENEISLAELSKKIAIQPYQLSELISRLYGESFFDFINRHRIEEIKSRLKDPESETFSLLGIAMDCGFNSKSSFNTAFKKFTGQTPSEYRRKERLRSTM</sequence>
<dbReference type="Pfam" id="PF12833">
    <property type="entry name" value="HTH_18"/>
    <property type="match status" value="1"/>
</dbReference>
<feature type="transmembrane region" description="Helical" evidence="4">
    <location>
        <begin position="69"/>
        <end position="86"/>
    </location>
</feature>
<keyword evidence="4" id="KW-1133">Transmembrane helix</keyword>
<keyword evidence="1" id="KW-0805">Transcription regulation</keyword>
<dbReference type="PRINTS" id="PR00032">
    <property type="entry name" value="HTHARAC"/>
</dbReference>
<evidence type="ECO:0000256" key="1">
    <source>
        <dbReference type="ARBA" id="ARBA00023015"/>
    </source>
</evidence>
<evidence type="ECO:0000256" key="4">
    <source>
        <dbReference type="SAM" id="Phobius"/>
    </source>
</evidence>
<evidence type="ECO:0000259" key="5">
    <source>
        <dbReference type="PROSITE" id="PS01124"/>
    </source>
</evidence>
<keyword evidence="4" id="KW-0472">Membrane</keyword>
<evidence type="ECO:0000256" key="2">
    <source>
        <dbReference type="ARBA" id="ARBA00023125"/>
    </source>
</evidence>
<keyword evidence="7" id="KW-1185">Reference proteome</keyword>
<dbReference type="PROSITE" id="PS01124">
    <property type="entry name" value="HTH_ARAC_FAMILY_2"/>
    <property type="match status" value="1"/>
</dbReference>
<dbReference type="RefSeq" id="WP_093919345.1">
    <property type="nucleotide sequence ID" value="NZ_FONW01000002.1"/>
</dbReference>
<accession>A0A1I2G3U7</accession>
<dbReference type="SMART" id="SM00342">
    <property type="entry name" value="HTH_ARAC"/>
    <property type="match status" value="1"/>
</dbReference>
<dbReference type="InterPro" id="IPR018062">
    <property type="entry name" value="HTH_AraC-typ_CS"/>
</dbReference>
<name>A0A1I2G3U7_9BACT</name>
<keyword evidence="3" id="KW-0804">Transcription</keyword>
<feature type="domain" description="HTH araC/xylS-type" evidence="5">
    <location>
        <begin position="278"/>
        <end position="386"/>
    </location>
</feature>
<evidence type="ECO:0000313" key="6">
    <source>
        <dbReference type="EMBL" id="SFF11436.1"/>
    </source>
</evidence>
<dbReference type="PANTHER" id="PTHR43280:SF29">
    <property type="entry name" value="ARAC-FAMILY TRANSCRIPTIONAL REGULATOR"/>
    <property type="match status" value="1"/>
</dbReference>
<organism evidence="6 7">
    <name type="scientific">Sunxiuqinia elliptica</name>
    <dbReference type="NCBI Taxonomy" id="655355"/>
    <lineage>
        <taxon>Bacteria</taxon>
        <taxon>Pseudomonadati</taxon>
        <taxon>Bacteroidota</taxon>
        <taxon>Bacteroidia</taxon>
        <taxon>Marinilabiliales</taxon>
        <taxon>Prolixibacteraceae</taxon>
        <taxon>Sunxiuqinia</taxon>
    </lineage>
</organism>
<proteinExistence type="predicted"/>
<keyword evidence="4" id="KW-0812">Transmembrane</keyword>
<reference evidence="6 7" key="1">
    <citation type="submission" date="2016-10" db="EMBL/GenBank/DDBJ databases">
        <authorList>
            <person name="de Groot N.N."/>
        </authorList>
    </citation>
    <scope>NUCLEOTIDE SEQUENCE [LARGE SCALE GENOMIC DNA]</scope>
    <source>
        <strain evidence="6 7">CGMCC 1.9156</strain>
    </source>
</reference>
<evidence type="ECO:0000313" key="7">
    <source>
        <dbReference type="Proteomes" id="UP000198964"/>
    </source>
</evidence>
<dbReference type="PANTHER" id="PTHR43280">
    <property type="entry name" value="ARAC-FAMILY TRANSCRIPTIONAL REGULATOR"/>
    <property type="match status" value="1"/>
</dbReference>
<dbReference type="PROSITE" id="PS00041">
    <property type="entry name" value="HTH_ARAC_FAMILY_1"/>
    <property type="match status" value="1"/>
</dbReference>
<feature type="transmembrane region" description="Helical" evidence="4">
    <location>
        <begin position="144"/>
        <end position="162"/>
    </location>
</feature>
<dbReference type="GO" id="GO:0043565">
    <property type="term" value="F:sequence-specific DNA binding"/>
    <property type="evidence" value="ECO:0007669"/>
    <property type="project" value="InterPro"/>
</dbReference>
<gene>
    <name evidence="6" type="ORF">SAMN05216283_102713</name>
</gene>
<feature type="transmembrane region" description="Helical" evidence="4">
    <location>
        <begin position="93"/>
        <end position="113"/>
    </location>
</feature>
<dbReference type="AlphaFoldDB" id="A0A1I2G3U7"/>
<dbReference type="STRING" id="655355.SAMN05216283_102713"/>
<feature type="transmembrane region" description="Helical" evidence="4">
    <location>
        <begin position="35"/>
        <end position="57"/>
    </location>
</feature>